<dbReference type="GO" id="GO:0007030">
    <property type="term" value="P:Golgi organization"/>
    <property type="evidence" value="ECO:0007669"/>
    <property type="project" value="TreeGrafter"/>
</dbReference>
<keyword evidence="5" id="KW-1185">Reference proteome</keyword>
<dbReference type="GO" id="GO:0061025">
    <property type="term" value="P:membrane fusion"/>
    <property type="evidence" value="ECO:0007669"/>
    <property type="project" value="TreeGrafter"/>
</dbReference>
<evidence type="ECO:0000256" key="1">
    <source>
        <dbReference type="SAM" id="MobiDB-lite"/>
    </source>
</evidence>
<dbReference type="Gene3D" id="1.10.8.10">
    <property type="entry name" value="DNA helicase RuvA subunit, C-terminal domain"/>
    <property type="match status" value="1"/>
</dbReference>
<dbReference type="PROSITE" id="PS51399">
    <property type="entry name" value="SEP"/>
    <property type="match status" value="1"/>
</dbReference>
<dbReference type="Pfam" id="PF08059">
    <property type="entry name" value="SEP"/>
    <property type="match status" value="1"/>
</dbReference>
<dbReference type="InterPro" id="IPR029071">
    <property type="entry name" value="Ubiquitin-like_domsf"/>
</dbReference>
<protein>
    <recommendedName>
        <fullName evidence="6">UBX domain-containing protein</fullName>
    </recommendedName>
</protein>
<dbReference type="Gene3D" id="3.30.420.210">
    <property type="entry name" value="SEP domain"/>
    <property type="match status" value="1"/>
</dbReference>
<sequence>MSNDEIISEFVSITGIATSVAQQYLSRNDFILENAINDYYQNENVAQKTSKSPDQNKPSSSKFRSFSELNGSTDEIPEDDDDMNFFTGGEKSGLAVENPNKKKNARSLVDDLLEKAQREAGEPDWREEEDTKRKDDKKGKVFKGTGHSLGSVERAVESRTIIDPTQSFADKTKPEKVTRTITFWKEGFNVDDGDLYRYDDPKNQEYLEQLKVGKAPLSLLNVQMFQDVDVNVIKKIDESYHDNKKSKPRTFGFQGTGQRLGSPVPGEPLNFEETIATSTTETTGSENITTPVEEGDTSIQIRFADGSKIVKKFNSGDIVAVLFEFVENQKSGSRQWTLVTSFPPKPLDDKKEETIESAGLKNSVVIQKWI</sequence>
<evidence type="ECO:0000259" key="3">
    <source>
        <dbReference type="PROSITE" id="PS51399"/>
    </source>
</evidence>
<dbReference type="InterPro" id="IPR001012">
    <property type="entry name" value="UBX_dom"/>
</dbReference>
<dbReference type="SMART" id="SM00166">
    <property type="entry name" value="UBX"/>
    <property type="match status" value="1"/>
</dbReference>
<comment type="caution">
    <text evidence="4">The sequence shown here is derived from an EMBL/GenBank/DDBJ whole genome shotgun (WGS) entry which is preliminary data.</text>
</comment>
<dbReference type="EMBL" id="SELW01000041">
    <property type="protein sequence ID" value="TID31143.1"/>
    <property type="molecule type" value="Genomic_DNA"/>
</dbReference>
<dbReference type="Pfam" id="PF14555">
    <property type="entry name" value="UBA_4"/>
    <property type="match status" value="1"/>
</dbReference>
<dbReference type="GO" id="GO:0031468">
    <property type="term" value="P:nuclear membrane reassembly"/>
    <property type="evidence" value="ECO:0007669"/>
    <property type="project" value="TreeGrafter"/>
</dbReference>
<dbReference type="InterPro" id="IPR012989">
    <property type="entry name" value="SEP_domain"/>
</dbReference>
<dbReference type="Pfam" id="PF00789">
    <property type="entry name" value="UBX"/>
    <property type="match status" value="1"/>
</dbReference>
<dbReference type="OrthoDB" id="25887at2759"/>
<dbReference type="SMART" id="SM00553">
    <property type="entry name" value="SEP"/>
    <property type="match status" value="1"/>
</dbReference>
<feature type="domain" description="UBX" evidence="2">
    <location>
        <begin position="292"/>
        <end position="368"/>
    </location>
</feature>
<dbReference type="GO" id="GO:0043161">
    <property type="term" value="P:proteasome-mediated ubiquitin-dependent protein catabolic process"/>
    <property type="evidence" value="ECO:0007669"/>
    <property type="project" value="TreeGrafter"/>
</dbReference>
<dbReference type="PROSITE" id="PS50033">
    <property type="entry name" value="UBX"/>
    <property type="match status" value="1"/>
</dbReference>
<gene>
    <name evidence="4" type="ORF">CANINC_000251</name>
</gene>
<dbReference type="Gene3D" id="3.10.20.90">
    <property type="entry name" value="Phosphatidylinositol 3-kinase Catalytic Subunit, Chain A, domain 1"/>
    <property type="match status" value="1"/>
</dbReference>
<feature type="region of interest" description="Disordered" evidence="1">
    <location>
        <begin position="44"/>
        <end position="103"/>
    </location>
</feature>
<feature type="region of interest" description="Disordered" evidence="1">
    <location>
        <begin position="117"/>
        <end position="146"/>
    </location>
</feature>
<dbReference type="GO" id="GO:0005829">
    <property type="term" value="C:cytosol"/>
    <property type="evidence" value="ECO:0007669"/>
    <property type="project" value="TreeGrafter"/>
</dbReference>
<dbReference type="InterPro" id="IPR009060">
    <property type="entry name" value="UBA-like_sf"/>
</dbReference>
<dbReference type="FunFam" id="3.30.420.210:FF:000002">
    <property type="entry name" value="UBX domain-containing protein 1"/>
    <property type="match status" value="1"/>
</dbReference>
<dbReference type="PANTHER" id="PTHR23333">
    <property type="entry name" value="UBX DOMAIN CONTAINING PROTEIN"/>
    <property type="match status" value="1"/>
</dbReference>
<dbReference type="InterPro" id="IPR036241">
    <property type="entry name" value="NSFL1C_SEP_dom_sf"/>
</dbReference>
<dbReference type="GO" id="GO:0005634">
    <property type="term" value="C:nucleus"/>
    <property type="evidence" value="ECO:0007669"/>
    <property type="project" value="TreeGrafter"/>
</dbReference>
<dbReference type="CDD" id="cd01770">
    <property type="entry name" value="UBX_UBXN2"/>
    <property type="match status" value="1"/>
</dbReference>
<proteinExistence type="predicted"/>
<feature type="domain" description="SEP" evidence="3">
    <location>
        <begin position="176"/>
        <end position="241"/>
    </location>
</feature>
<accession>A0A4T0X6Z8</accession>
<evidence type="ECO:0000313" key="5">
    <source>
        <dbReference type="Proteomes" id="UP000307173"/>
    </source>
</evidence>
<feature type="compositionally biased region" description="Basic and acidic residues" evidence="1">
    <location>
        <begin position="117"/>
        <end position="139"/>
    </location>
</feature>
<dbReference type="Proteomes" id="UP000307173">
    <property type="component" value="Unassembled WGS sequence"/>
</dbReference>
<feature type="region of interest" description="Disordered" evidence="1">
    <location>
        <begin position="243"/>
        <end position="267"/>
    </location>
</feature>
<dbReference type="GO" id="GO:0043130">
    <property type="term" value="F:ubiquitin binding"/>
    <property type="evidence" value="ECO:0007669"/>
    <property type="project" value="TreeGrafter"/>
</dbReference>
<dbReference type="SUPFAM" id="SSF46934">
    <property type="entry name" value="UBA-like"/>
    <property type="match status" value="1"/>
</dbReference>
<evidence type="ECO:0000313" key="4">
    <source>
        <dbReference type="EMBL" id="TID31143.1"/>
    </source>
</evidence>
<reference evidence="4 5" key="1">
    <citation type="journal article" date="2019" name="Front. Genet.">
        <title>Whole-Genome Sequencing of the Opportunistic Yeast Pathogen Candida inconspicua Uncovers Its Hybrid Origin.</title>
        <authorList>
            <person name="Mixao V."/>
            <person name="Hansen A.P."/>
            <person name="Saus E."/>
            <person name="Boekhout T."/>
            <person name="Lass-Florl C."/>
            <person name="Gabaldon T."/>
        </authorList>
    </citation>
    <scope>NUCLEOTIDE SEQUENCE [LARGE SCALE GENOMIC DNA]</scope>
    <source>
        <strain evidence="4 5">CBS 180</strain>
    </source>
</reference>
<feature type="compositionally biased region" description="Polar residues" evidence="1">
    <location>
        <begin position="44"/>
        <end position="73"/>
    </location>
</feature>
<dbReference type="AlphaFoldDB" id="A0A4T0X6Z8"/>
<organism evidence="4 5">
    <name type="scientific">Pichia inconspicua</name>
    <dbReference type="NCBI Taxonomy" id="52247"/>
    <lineage>
        <taxon>Eukaryota</taxon>
        <taxon>Fungi</taxon>
        <taxon>Dikarya</taxon>
        <taxon>Ascomycota</taxon>
        <taxon>Saccharomycotina</taxon>
        <taxon>Pichiomycetes</taxon>
        <taxon>Pichiales</taxon>
        <taxon>Pichiaceae</taxon>
        <taxon>Pichia</taxon>
    </lineage>
</organism>
<dbReference type="STRING" id="52247.A0A4T0X6Z8"/>
<dbReference type="SUPFAM" id="SSF102848">
    <property type="entry name" value="NSFL1 (p97 ATPase) cofactor p47, SEP domain"/>
    <property type="match status" value="1"/>
</dbReference>
<dbReference type="SUPFAM" id="SSF54236">
    <property type="entry name" value="Ubiquitin-like"/>
    <property type="match status" value="1"/>
</dbReference>
<evidence type="ECO:0008006" key="6">
    <source>
        <dbReference type="Google" id="ProtNLM"/>
    </source>
</evidence>
<evidence type="ECO:0000259" key="2">
    <source>
        <dbReference type="PROSITE" id="PS50033"/>
    </source>
</evidence>
<name>A0A4T0X6Z8_9ASCO</name>
<dbReference type="PANTHER" id="PTHR23333:SF20">
    <property type="entry name" value="NSFL1 COFACTOR P47"/>
    <property type="match status" value="1"/>
</dbReference>
<dbReference type="GO" id="GO:0000045">
    <property type="term" value="P:autophagosome assembly"/>
    <property type="evidence" value="ECO:0007669"/>
    <property type="project" value="TreeGrafter"/>
</dbReference>